<proteinExistence type="predicted"/>
<reference evidence="1" key="1">
    <citation type="submission" date="2015-12" db="EMBL/GenBank/DDBJ databases">
        <title>Update maize B73 reference genome by single molecule sequencing technologies.</title>
        <authorList>
            <consortium name="Maize Genome Sequencing Project"/>
            <person name="Ware D."/>
        </authorList>
    </citation>
    <scope>NUCLEOTIDE SEQUENCE</scope>
    <source>
        <tissue evidence="1">Seedling</tissue>
    </source>
</reference>
<organism evidence="1">
    <name type="scientific">Zea mays</name>
    <name type="common">Maize</name>
    <dbReference type="NCBI Taxonomy" id="4577"/>
    <lineage>
        <taxon>Eukaryota</taxon>
        <taxon>Viridiplantae</taxon>
        <taxon>Streptophyta</taxon>
        <taxon>Embryophyta</taxon>
        <taxon>Tracheophyta</taxon>
        <taxon>Spermatophyta</taxon>
        <taxon>Magnoliopsida</taxon>
        <taxon>Liliopsida</taxon>
        <taxon>Poales</taxon>
        <taxon>Poaceae</taxon>
        <taxon>PACMAD clade</taxon>
        <taxon>Panicoideae</taxon>
        <taxon>Andropogonodae</taxon>
        <taxon>Andropogoneae</taxon>
        <taxon>Tripsacinae</taxon>
        <taxon>Zea</taxon>
    </lineage>
</organism>
<gene>
    <name evidence="1" type="ORF">ZEAMMB73_Zm00001d045353</name>
</gene>
<dbReference type="EMBL" id="CM000785">
    <property type="protein sequence ID" value="AQL02113.1"/>
    <property type="molecule type" value="Genomic_DNA"/>
</dbReference>
<evidence type="ECO:0000313" key="1">
    <source>
        <dbReference type="EMBL" id="AQL02113.1"/>
    </source>
</evidence>
<sequence length="108" mass="11773">MISSDAVAAWTRSRAAAPRCPSLSRETSWSLPTSTTLGLFWAPHPTTVPSSHPAHRPSEAQPAMCTTLLMSPRCTSSGSPTKSHRYSPCRARSTTTISWTVASSRRWM</sequence>
<accession>A0A1D6NVG6</accession>
<name>A0A1D6NVG6_MAIZE</name>
<protein>
    <submittedName>
        <fullName evidence="1">Uncharacterized protein</fullName>
    </submittedName>
</protein>
<dbReference type="AlphaFoldDB" id="A0A1D6NVG6"/>